<dbReference type="AlphaFoldDB" id="A0A0F9QEE1"/>
<name>A0A0F9QEE1_9ZZZZ</name>
<gene>
    <name evidence="1" type="ORF">LCGC14_0784190</name>
</gene>
<reference evidence="1" key="1">
    <citation type="journal article" date="2015" name="Nature">
        <title>Complex archaea that bridge the gap between prokaryotes and eukaryotes.</title>
        <authorList>
            <person name="Spang A."/>
            <person name="Saw J.H."/>
            <person name="Jorgensen S.L."/>
            <person name="Zaremba-Niedzwiedzka K."/>
            <person name="Martijn J."/>
            <person name="Lind A.E."/>
            <person name="van Eijk R."/>
            <person name="Schleper C."/>
            <person name="Guy L."/>
            <person name="Ettema T.J."/>
        </authorList>
    </citation>
    <scope>NUCLEOTIDE SEQUENCE</scope>
</reference>
<dbReference type="EMBL" id="LAZR01002041">
    <property type="protein sequence ID" value="KKN35392.1"/>
    <property type="molecule type" value="Genomic_DNA"/>
</dbReference>
<organism evidence="1">
    <name type="scientific">marine sediment metagenome</name>
    <dbReference type="NCBI Taxonomy" id="412755"/>
    <lineage>
        <taxon>unclassified sequences</taxon>
        <taxon>metagenomes</taxon>
        <taxon>ecological metagenomes</taxon>
    </lineage>
</organism>
<comment type="caution">
    <text evidence="1">The sequence shown here is derived from an EMBL/GenBank/DDBJ whole genome shotgun (WGS) entry which is preliminary data.</text>
</comment>
<proteinExistence type="predicted"/>
<sequence>MMKTQKPKRIFNLIFLFIFVIFSLGFISAGNLSIFPNNIDLAGTNVAYEFNFSSTNDCDSSNIILDYSTTVTFNSQGVGFVSINISDLSSVPLALCEYRDGTLRKNHTFSDIIFNTIYAKNLNLSGDAIIQGKVNVTNNITAFWFKGNLNHSDIQNFPDKYLLNTGDTMTGNLTTSGNMTASFYFGDGQFLDGIQHGQLTLFLHNEASGVSGSKVLDTAANDTSIVTLSVGITADGQEFQNWTTDANVPGLPLVSDGIYEFHFHARVTSDGTKDTTLQAKIYKVNSSGENPVLLVTTEESTILTSSFVQENIHIFGSEVALDLTDRLLLRIIVRLSGGGANPTVELQIENGVESRLEVPSPSPTKELFIPYIGAVKNVNLGVWNITTSWFKGAFNWIIGPTSTNYLSFNGTQLDFDESQLNTTIDDRDSDTFVNANCASGQFVQNISGGTTLECATSAGSFNNTNLAYLNNSNTFTANNIFNKNLTVNGTTLFVNTNGRVGIGTASPSVKLDVRGAINATDWTNVSIAISQITDISNANVNSSNYWDNYDTPAGFLWISGFNATGDTRWLTSYTETDPLWAGNTSSVARIGDCSDGQVVMNTTTSGVECVTAGGGADSDWNVSGTNLFPYNLSYNVGIGTTSPNNSLHIQDLGDVDHLAFIIENNDSTAGLELESPGATASGEAILNLGVNTNRGINEIVNNSSGMWFRIDTRAGNKGFHWFYEENNTDNEIELMTLLSSGYVGIGTSSPDSAFHIKANIAGTVGSHPAGQLIIQNPADSVTSNVVITAYESDGNGNPDQQLWYLGSSSSSNSNIIFLNRRNALLQFGTNDNTQMTILGNGNVGINTTSPSVKLDVRGAINATDWTNVSIAISQITDISNANVNSSDFWDNYGVVGDLPHDSLSGAGTVDTIAEWQSGCTDCVTDGDVVNTLTASNYVRKSTWTDINNYPTGCGAGTAVRIIGDTLTCITVGAGTVTSVGSGTGLTGGPITASGTLNVIGGTCITANANDIAVTANCIGDSQILQGSIDATELATNSVAADELVYDTGQHLTTGSSPTFVNLNSISIIYGDFGTIAKSSDEWLRLNDGSTHTSGVYIPNKLRADGGLYVGDDEYWYRGAEDRIDTTDNVYLTAVTYLGVTGTYFDSAGTLVCASCVGDSDVSNTLTAKYAPDHGAAATDVLVNVVYGTTTPPTASTTTIGTIWVKYTA</sequence>
<accession>A0A0F9QEE1</accession>
<evidence type="ECO:0000313" key="1">
    <source>
        <dbReference type="EMBL" id="KKN35392.1"/>
    </source>
</evidence>
<protein>
    <submittedName>
        <fullName evidence="1">Uncharacterized protein</fullName>
    </submittedName>
</protein>